<dbReference type="InParanoid" id="A8Y040"/>
<gene>
    <name evidence="2" type="ORF">CBG21466</name>
    <name evidence="2" type="ORF">CBG_21466</name>
</gene>
<reference evidence="2 3" key="1">
    <citation type="journal article" date="2003" name="PLoS Biol.">
        <title>The genome sequence of Caenorhabditis briggsae: a platform for comparative genomics.</title>
        <authorList>
            <person name="Stein L.D."/>
            <person name="Bao Z."/>
            <person name="Blasiar D."/>
            <person name="Blumenthal T."/>
            <person name="Brent M.R."/>
            <person name="Chen N."/>
            <person name="Chinwalla A."/>
            <person name="Clarke L."/>
            <person name="Clee C."/>
            <person name="Coghlan A."/>
            <person name="Coulson A."/>
            <person name="D'Eustachio P."/>
            <person name="Fitch D.H."/>
            <person name="Fulton L.A."/>
            <person name="Fulton R.E."/>
            <person name="Griffiths-Jones S."/>
            <person name="Harris T.W."/>
            <person name="Hillier L.W."/>
            <person name="Kamath R."/>
            <person name="Kuwabara P.E."/>
            <person name="Mardis E.R."/>
            <person name="Marra M.A."/>
            <person name="Miner T.L."/>
            <person name="Minx P."/>
            <person name="Mullikin J.C."/>
            <person name="Plumb R.W."/>
            <person name="Rogers J."/>
            <person name="Schein J.E."/>
            <person name="Sohrmann M."/>
            <person name="Spieth J."/>
            <person name="Stajich J.E."/>
            <person name="Wei C."/>
            <person name="Willey D."/>
            <person name="Wilson R.K."/>
            <person name="Durbin R."/>
            <person name="Waterston R.H."/>
        </authorList>
    </citation>
    <scope>NUCLEOTIDE SEQUENCE [LARGE SCALE GENOMIC DNA]</scope>
    <source>
        <strain evidence="2 3">AF16</strain>
    </source>
</reference>
<reference evidence="2 3" key="2">
    <citation type="journal article" date="2011" name="PLoS Genet.">
        <title>Caenorhabditis briggsae recombinant inbred line genotypes reveal inter-strain incompatibility and the evolution of recombination.</title>
        <authorList>
            <person name="Ross J.A."/>
            <person name="Koboldt D.C."/>
            <person name="Staisch J.E."/>
            <person name="Chamberlin H.M."/>
            <person name="Gupta B.P."/>
            <person name="Miller R.D."/>
            <person name="Baird S.E."/>
            <person name="Haag E.S."/>
        </authorList>
    </citation>
    <scope>NUCLEOTIDE SEQUENCE [LARGE SCALE GENOMIC DNA]</scope>
    <source>
        <strain evidence="2 3">AF16</strain>
    </source>
</reference>
<name>A8Y040_CAEBR</name>
<feature type="region of interest" description="Disordered" evidence="1">
    <location>
        <begin position="43"/>
        <end position="93"/>
    </location>
</feature>
<protein>
    <submittedName>
        <fullName evidence="2">Protein CBG21466</fullName>
    </submittedName>
</protein>
<sequence length="153" mass="17978">MSVSLFPILYFWCQKAFMPKSGQNLECPTRPWYWTILSPMEKKHRHPQQGRPAKSSPIDHHTATNPQELQEATRRGSTRRYGQMGKREEEKPRSILTAARWRIVHLQSDSFKEGHLITELARMLSTADERVLKRHYKSFSSEADQRGLHHKNQ</sequence>
<dbReference type="KEGG" id="cbr:CBG_21466"/>
<dbReference type="AlphaFoldDB" id="A8Y040"/>
<dbReference type="EMBL" id="HE601387">
    <property type="protein sequence ID" value="CAP38258.1"/>
    <property type="molecule type" value="Genomic_DNA"/>
</dbReference>
<proteinExistence type="predicted"/>
<dbReference type="RefSeq" id="XP_002649018.1">
    <property type="nucleotide sequence ID" value="XM_002648972.1"/>
</dbReference>
<evidence type="ECO:0000256" key="1">
    <source>
        <dbReference type="SAM" id="MobiDB-lite"/>
    </source>
</evidence>
<dbReference type="Proteomes" id="UP000008549">
    <property type="component" value="Unassembled WGS sequence"/>
</dbReference>
<dbReference type="CTD" id="8591032"/>
<dbReference type="GeneID" id="8591032"/>
<accession>A8Y040</accession>
<keyword evidence="3" id="KW-1185">Reference proteome</keyword>
<dbReference type="HOGENOM" id="CLU_1714919_0_0_1"/>
<organism evidence="2 3">
    <name type="scientific">Caenorhabditis briggsae</name>
    <dbReference type="NCBI Taxonomy" id="6238"/>
    <lineage>
        <taxon>Eukaryota</taxon>
        <taxon>Metazoa</taxon>
        <taxon>Ecdysozoa</taxon>
        <taxon>Nematoda</taxon>
        <taxon>Chromadorea</taxon>
        <taxon>Rhabditida</taxon>
        <taxon>Rhabditina</taxon>
        <taxon>Rhabditomorpha</taxon>
        <taxon>Rhabditoidea</taxon>
        <taxon>Rhabditidae</taxon>
        <taxon>Peloderinae</taxon>
        <taxon>Caenorhabditis</taxon>
    </lineage>
</organism>
<evidence type="ECO:0000313" key="2">
    <source>
        <dbReference type="EMBL" id="CAP38258.1"/>
    </source>
</evidence>
<evidence type="ECO:0000313" key="3">
    <source>
        <dbReference type="Proteomes" id="UP000008549"/>
    </source>
</evidence>
<dbReference type="STRING" id="6238.A8Y040"/>